<feature type="transmembrane region" description="Helical" evidence="2">
    <location>
        <begin position="506"/>
        <end position="530"/>
    </location>
</feature>
<feature type="transmembrane region" description="Helical" evidence="2">
    <location>
        <begin position="697"/>
        <end position="715"/>
    </location>
</feature>
<feature type="transmembrane region" description="Helical" evidence="2">
    <location>
        <begin position="853"/>
        <end position="870"/>
    </location>
</feature>
<feature type="transmembrane region" description="Helical" evidence="2">
    <location>
        <begin position="282"/>
        <end position="299"/>
    </location>
</feature>
<dbReference type="PANTHER" id="PTHR38434:SF1">
    <property type="entry name" value="BLL2549 PROTEIN"/>
    <property type="match status" value="1"/>
</dbReference>
<accession>A0ABU5DPY7</accession>
<organism evidence="3 4">
    <name type="scientific">Roseateles agri</name>
    <dbReference type="NCBI Taxonomy" id="3098619"/>
    <lineage>
        <taxon>Bacteria</taxon>
        <taxon>Pseudomonadati</taxon>
        <taxon>Pseudomonadota</taxon>
        <taxon>Betaproteobacteria</taxon>
        <taxon>Burkholderiales</taxon>
        <taxon>Sphaerotilaceae</taxon>
        <taxon>Roseateles</taxon>
    </lineage>
</organism>
<feature type="transmembrane region" description="Helical" evidence="2">
    <location>
        <begin position="370"/>
        <end position="392"/>
    </location>
</feature>
<feature type="transmembrane region" description="Helical" evidence="2">
    <location>
        <begin position="234"/>
        <end position="252"/>
    </location>
</feature>
<feature type="transmembrane region" description="Helical" evidence="2">
    <location>
        <begin position="398"/>
        <end position="417"/>
    </location>
</feature>
<keyword evidence="2" id="KW-0472">Membrane</keyword>
<protein>
    <submittedName>
        <fullName evidence="3">DUF2339 domain-containing protein</fullName>
    </submittedName>
</protein>
<feature type="transmembrane region" description="Helical" evidence="2">
    <location>
        <begin position="824"/>
        <end position="841"/>
    </location>
</feature>
<sequence length="917" mass="98528">MHWIGLIVGLVAAGLLGAAFGGFGHALVLGVIAGVVMHQRQRLELMSKELAALKQRLAQPVAAVPVAAVEPVPIAAFEPPVPVPEPPPFEAPRDDRDDQPDTIPLPLHEPAPAPAQPRPRPETGFDERAIAVTSSLGASLQAWFRGGNTIVRVAVLILFIGVAFLLRYAAEHTRVPLELRLAGVALAGAALTALGLRLTPARRGYGLSLQGAGLGIVYLTLFAAYRLYELLPGGLAFALLAAMAAITTVLALRQDALPLAALGFGGAFLAPVLASTGQGSHVGLFSYYLLLNVAIALIARHKAWKLLNLEGFLFTFGIGAAWGFKAYTPELFWSTEAFLLAHFALYLFITVQYTQRLVQAASASGHRLPLVDGSLLFGTPIVAFGLQAAMLHNDPLELALSAAGLSGIYLLLGQWLWKRAGRQMLLLVEGMVALGLVFFALVTPLALDARWTSAAWGLQGLGVLWIALRQRRWWAVAMGLLLQVGATASFWLVSDRFAPGLAGTRLFFNSGFLAAALLAATALASARLLLAAASREGTPRLLALPLVEALMLGLGLLQLWWGCVLELDAWNQERLDDTTRLCLLHLLLALGCLAARRPLGWPTLRWPARVFTWSALAMSAAVVLDDAGWHRFAHGLGLIEALALIGLGRWMLRQVQESDPPAVRAIDRLLPAWYAMLQGGVFLYTLGAHFVARHEGWTPAAAIVLPTLLALAILQRSVGHLALYRRWLLQPWLVLLMLWVLLANAWCDAGMAPLPYLPLLNPLDLAHGLVLLYALKLGVPRPLRLPAAALAFWWLNGLLVRTLHHWSGTPMWLDGALEAPLVQTGLSVLWTASALVTMLYATRRAAPELARRLWLAGAVLLGVVVLKLFLVDLSKLGSLTRIVSFLGVGGLMLVIGYVAPIPPAAPNAPGGAEEKNA</sequence>
<keyword evidence="4" id="KW-1185">Reference proteome</keyword>
<evidence type="ECO:0000256" key="2">
    <source>
        <dbReference type="SAM" id="Phobius"/>
    </source>
</evidence>
<feature type="transmembrane region" description="Helical" evidence="2">
    <location>
        <begin position="787"/>
        <end position="804"/>
    </location>
</feature>
<feature type="compositionally biased region" description="Pro residues" evidence="1">
    <location>
        <begin position="79"/>
        <end position="90"/>
    </location>
</feature>
<proteinExistence type="predicted"/>
<dbReference type="Proteomes" id="UP001285263">
    <property type="component" value="Unassembled WGS sequence"/>
</dbReference>
<feature type="transmembrane region" description="Helical" evidence="2">
    <location>
        <begin position="211"/>
        <end position="228"/>
    </location>
</feature>
<feature type="transmembrane region" description="Helical" evidence="2">
    <location>
        <begin position="882"/>
        <end position="899"/>
    </location>
</feature>
<reference evidence="3 4" key="1">
    <citation type="submission" date="2023-11" db="EMBL/GenBank/DDBJ databases">
        <title>Paucibacter sp. nov., isolated from fresh soil in Korea.</title>
        <authorList>
            <person name="Le N.T.T."/>
        </authorList>
    </citation>
    <scope>NUCLEOTIDE SEQUENCE [LARGE SCALE GENOMIC DNA]</scope>
    <source>
        <strain evidence="3 4">R3-3</strain>
    </source>
</reference>
<feature type="transmembrane region" description="Helical" evidence="2">
    <location>
        <begin position="451"/>
        <end position="468"/>
    </location>
</feature>
<feature type="transmembrane region" description="Helical" evidence="2">
    <location>
        <begin position="6"/>
        <end position="36"/>
    </location>
</feature>
<comment type="caution">
    <text evidence="3">The sequence shown here is derived from an EMBL/GenBank/DDBJ whole genome shotgun (WGS) entry which is preliminary data.</text>
</comment>
<evidence type="ECO:0000313" key="3">
    <source>
        <dbReference type="EMBL" id="MDY0748385.1"/>
    </source>
</evidence>
<feature type="transmembrane region" description="Helical" evidence="2">
    <location>
        <begin position="149"/>
        <end position="169"/>
    </location>
</feature>
<dbReference type="InterPro" id="IPR019286">
    <property type="entry name" value="DUF2339_TM"/>
</dbReference>
<keyword evidence="2" id="KW-0812">Transmembrane</keyword>
<feature type="transmembrane region" description="Helical" evidence="2">
    <location>
        <begin position="181"/>
        <end position="199"/>
    </location>
</feature>
<dbReference type="PANTHER" id="PTHR38434">
    <property type="entry name" value="BLL2549 PROTEIN"/>
    <property type="match status" value="1"/>
</dbReference>
<feature type="transmembrane region" description="Helical" evidence="2">
    <location>
        <begin position="758"/>
        <end position="775"/>
    </location>
</feature>
<dbReference type="PIRSF" id="PIRSF035905">
    <property type="entry name" value="UCP035905_mp"/>
    <property type="match status" value="1"/>
</dbReference>
<dbReference type="Pfam" id="PF10101">
    <property type="entry name" value="DUF2339"/>
    <property type="match status" value="1"/>
</dbReference>
<dbReference type="RefSeq" id="WP_320426357.1">
    <property type="nucleotide sequence ID" value="NZ_JAXCLA010000010.1"/>
</dbReference>
<evidence type="ECO:0000256" key="1">
    <source>
        <dbReference type="SAM" id="MobiDB-lite"/>
    </source>
</evidence>
<feature type="transmembrane region" description="Helical" evidence="2">
    <location>
        <begin position="331"/>
        <end position="349"/>
    </location>
</feature>
<feature type="transmembrane region" description="Helical" evidence="2">
    <location>
        <begin position="259"/>
        <end position="276"/>
    </location>
</feature>
<feature type="transmembrane region" description="Helical" evidence="2">
    <location>
        <begin position="630"/>
        <end position="652"/>
    </location>
</feature>
<dbReference type="InterPro" id="IPR014600">
    <property type="entry name" value="UCP035905_mem"/>
</dbReference>
<feature type="region of interest" description="Disordered" evidence="1">
    <location>
        <begin position="79"/>
        <end position="123"/>
    </location>
</feature>
<dbReference type="EMBL" id="JAXCLA010000010">
    <property type="protein sequence ID" value="MDY0748385.1"/>
    <property type="molecule type" value="Genomic_DNA"/>
</dbReference>
<feature type="transmembrane region" description="Helical" evidence="2">
    <location>
        <begin position="672"/>
        <end position="691"/>
    </location>
</feature>
<feature type="transmembrane region" description="Helical" evidence="2">
    <location>
        <begin position="475"/>
        <end position="494"/>
    </location>
</feature>
<feature type="transmembrane region" description="Helical" evidence="2">
    <location>
        <begin position="424"/>
        <end position="445"/>
    </location>
</feature>
<feature type="compositionally biased region" description="Pro residues" evidence="1">
    <location>
        <begin position="107"/>
        <end position="118"/>
    </location>
</feature>
<feature type="transmembrane region" description="Helical" evidence="2">
    <location>
        <begin position="542"/>
        <end position="561"/>
    </location>
</feature>
<evidence type="ECO:0000313" key="4">
    <source>
        <dbReference type="Proteomes" id="UP001285263"/>
    </source>
</evidence>
<keyword evidence="2" id="KW-1133">Transmembrane helix</keyword>
<gene>
    <name evidence="3" type="ORF">SNE35_28055</name>
</gene>
<feature type="transmembrane region" description="Helical" evidence="2">
    <location>
        <begin position="306"/>
        <end position="325"/>
    </location>
</feature>
<feature type="transmembrane region" description="Helical" evidence="2">
    <location>
        <begin position="727"/>
        <end position="746"/>
    </location>
</feature>
<name>A0ABU5DPY7_9BURK</name>